<feature type="transmembrane region" description="Helical" evidence="9">
    <location>
        <begin position="242"/>
        <end position="261"/>
    </location>
</feature>
<feature type="transmembrane region" description="Helical" evidence="9">
    <location>
        <begin position="307"/>
        <end position="327"/>
    </location>
</feature>
<dbReference type="FunFam" id="1.20.1070.10:FF:000015">
    <property type="entry name" value="Olfactory receptor"/>
    <property type="match status" value="1"/>
</dbReference>
<keyword evidence="2" id="KW-1003">Cell membrane</keyword>
<dbReference type="InterPro" id="IPR000725">
    <property type="entry name" value="Olfact_rcpt"/>
</dbReference>
<sequence length="349" mass="37426">MEADGLPFSGLTAPARNWGYPQGNSAPQPGPANGTEPTAEFSLLGLMGGPDRHPLLFLLFLGLYLLNVLGNGAMALLVWGRGRRADPRLGAPMYFFLSHLSVVDLLFASVTVPQLLADLLTAGPRAVLPRACFTQMYFFVALGITESYLLAGMAYDRAVAVGRPLLYGAVMTRRRCGLLVGGAWVVAHLHALLHTRLIAGLAYPRPARLRHFFCDMTVLLSLATSDTSLCEAVVLSEGPAVVSAPLVCVGLSYGRILTAVVRARHPGGPRRALSTCGAHLTVVALFFGSVLSVYFRPPARFAPRYDRVAGVVYAVVTPTLNPYIYSLRNREVKGALRRALARKTGPAGT</sequence>
<keyword evidence="7" id="KW-0675">Receptor</keyword>
<gene>
    <name evidence="11" type="primary">LOC114812913</name>
</gene>
<evidence type="ECO:0000256" key="7">
    <source>
        <dbReference type="ARBA" id="ARBA00023170"/>
    </source>
</evidence>
<dbReference type="InterPro" id="IPR000276">
    <property type="entry name" value="GPCR_Rhodpsn"/>
</dbReference>
<evidence type="ECO:0000256" key="4">
    <source>
        <dbReference type="ARBA" id="ARBA00022989"/>
    </source>
</evidence>
<dbReference type="PROSITE" id="PS50262">
    <property type="entry name" value="G_PROTEIN_RECEP_F1_2"/>
    <property type="match status" value="1"/>
</dbReference>
<dbReference type="InterPro" id="IPR017452">
    <property type="entry name" value="GPCR_Rhodpsn_7TM"/>
</dbReference>
<dbReference type="InParanoid" id="A0A6I8MXI7"/>
<keyword evidence="4 9" id="KW-1133">Transmembrane helix</keyword>
<evidence type="ECO:0000313" key="12">
    <source>
        <dbReference type="Proteomes" id="UP000002279"/>
    </source>
</evidence>
<dbReference type="AlphaFoldDB" id="A0A6I8MXI7"/>
<accession>A0A6I8MXI7</accession>
<dbReference type="GO" id="GO:0005886">
    <property type="term" value="C:plasma membrane"/>
    <property type="evidence" value="ECO:0007669"/>
    <property type="project" value="UniProtKB-SubCell"/>
</dbReference>
<dbReference type="PRINTS" id="PR00245">
    <property type="entry name" value="OLFACTORYR"/>
</dbReference>
<feature type="domain" description="G-protein coupled receptors family 1 profile" evidence="10">
    <location>
        <begin position="70"/>
        <end position="325"/>
    </location>
</feature>
<dbReference type="Gene3D" id="1.20.1070.10">
    <property type="entry name" value="Rhodopsin 7-helix transmembrane proteins"/>
    <property type="match status" value="1"/>
</dbReference>
<organism evidence="11 12">
    <name type="scientific">Ornithorhynchus anatinus</name>
    <name type="common">Duckbill platypus</name>
    <dbReference type="NCBI Taxonomy" id="9258"/>
    <lineage>
        <taxon>Eukaryota</taxon>
        <taxon>Metazoa</taxon>
        <taxon>Chordata</taxon>
        <taxon>Craniata</taxon>
        <taxon>Vertebrata</taxon>
        <taxon>Euteleostomi</taxon>
        <taxon>Mammalia</taxon>
        <taxon>Monotremata</taxon>
        <taxon>Ornithorhynchidae</taxon>
        <taxon>Ornithorhynchus</taxon>
    </lineage>
</organism>
<keyword evidence="8" id="KW-0807">Transducer</keyword>
<evidence type="ECO:0000256" key="6">
    <source>
        <dbReference type="ARBA" id="ARBA00023136"/>
    </source>
</evidence>
<dbReference type="GO" id="GO:0016020">
    <property type="term" value="C:membrane"/>
    <property type="evidence" value="ECO:0000318"/>
    <property type="project" value="GO_Central"/>
</dbReference>
<reference evidence="11" key="3">
    <citation type="submission" date="2025-09" db="UniProtKB">
        <authorList>
            <consortium name="Ensembl"/>
        </authorList>
    </citation>
    <scope>IDENTIFICATION</scope>
    <source>
        <strain evidence="11">Glennie</strain>
    </source>
</reference>
<proteinExistence type="predicted"/>
<dbReference type="GO" id="GO:0004984">
    <property type="term" value="F:olfactory receptor activity"/>
    <property type="evidence" value="ECO:0000318"/>
    <property type="project" value="GO_Central"/>
</dbReference>
<feature type="transmembrane region" description="Helical" evidence="9">
    <location>
        <begin position="91"/>
        <end position="116"/>
    </location>
</feature>
<dbReference type="GO" id="GO:0050911">
    <property type="term" value="P:detection of chemical stimulus involved in sensory perception of smell"/>
    <property type="evidence" value="ECO:0000318"/>
    <property type="project" value="GO_Central"/>
</dbReference>
<name>A0A6I8MXI7_ORNAN</name>
<dbReference type="GO" id="GO:0005549">
    <property type="term" value="F:odorant binding"/>
    <property type="evidence" value="ECO:0000318"/>
    <property type="project" value="GO_Central"/>
</dbReference>
<feature type="transmembrane region" description="Helical" evidence="9">
    <location>
        <begin position="55"/>
        <end position="79"/>
    </location>
</feature>
<dbReference type="GO" id="GO:0004930">
    <property type="term" value="F:G protein-coupled receptor activity"/>
    <property type="evidence" value="ECO:0007669"/>
    <property type="project" value="UniProtKB-KW"/>
</dbReference>
<dbReference type="Pfam" id="PF13853">
    <property type="entry name" value="7tm_4"/>
    <property type="match status" value="1"/>
</dbReference>
<dbReference type="PRINTS" id="PR00237">
    <property type="entry name" value="GPCRRHODOPSN"/>
</dbReference>
<dbReference type="PANTHER" id="PTHR48001">
    <property type="entry name" value="OLFACTORY RECEPTOR"/>
    <property type="match status" value="1"/>
</dbReference>
<evidence type="ECO:0000256" key="1">
    <source>
        <dbReference type="ARBA" id="ARBA00004651"/>
    </source>
</evidence>
<feature type="transmembrane region" description="Helical" evidence="9">
    <location>
        <begin position="273"/>
        <end position="295"/>
    </location>
</feature>
<evidence type="ECO:0000256" key="9">
    <source>
        <dbReference type="SAM" id="Phobius"/>
    </source>
</evidence>
<evidence type="ECO:0000256" key="5">
    <source>
        <dbReference type="ARBA" id="ARBA00023040"/>
    </source>
</evidence>
<dbReference type="Bgee" id="ENSOANG00000048905">
    <property type="expression patterns" value="Expressed in heart and 3 other cell types or tissues"/>
</dbReference>
<evidence type="ECO:0000313" key="11">
    <source>
        <dbReference type="Ensembl" id="ENSOANP00000033432.1"/>
    </source>
</evidence>
<dbReference type="OMA" id="VMTPRRC"/>
<evidence type="ECO:0000259" key="10">
    <source>
        <dbReference type="PROSITE" id="PS50262"/>
    </source>
</evidence>
<keyword evidence="6 9" id="KW-0472">Membrane</keyword>
<dbReference type="GeneTree" id="ENSGT00900000141359"/>
<dbReference type="Ensembl" id="ENSOANT00000071435.1">
    <property type="protein sequence ID" value="ENSOANP00000033432.1"/>
    <property type="gene ID" value="ENSOANG00000048905.1"/>
</dbReference>
<evidence type="ECO:0000256" key="3">
    <source>
        <dbReference type="ARBA" id="ARBA00022692"/>
    </source>
</evidence>
<protein>
    <recommendedName>
        <fullName evidence="10">G-protein coupled receptors family 1 profile domain-containing protein</fullName>
    </recommendedName>
</protein>
<feature type="transmembrane region" description="Helical" evidence="9">
    <location>
        <begin position="136"/>
        <end position="155"/>
    </location>
</feature>
<keyword evidence="12" id="KW-1185">Reference proteome</keyword>
<dbReference type="SUPFAM" id="SSF81321">
    <property type="entry name" value="Family A G protein-coupled receptor-like"/>
    <property type="match status" value="1"/>
</dbReference>
<keyword evidence="3 9" id="KW-0812">Transmembrane</keyword>
<reference evidence="11" key="2">
    <citation type="submission" date="2025-08" db="UniProtKB">
        <authorList>
            <consortium name="Ensembl"/>
        </authorList>
    </citation>
    <scope>IDENTIFICATION</scope>
    <source>
        <strain evidence="11">Glennie</strain>
    </source>
</reference>
<dbReference type="Proteomes" id="UP000002279">
    <property type="component" value="Chromosome 6"/>
</dbReference>
<reference evidence="11 12" key="1">
    <citation type="journal article" date="2008" name="Nature">
        <title>Genome analysis of the platypus reveals unique signatures of evolution.</title>
        <authorList>
            <person name="Warren W.C."/>
            <person name="Hillier L.W."/>
            <person name="Marshall Graves J.A."/>
            <person name="Birney E."/>
            <person name="Ponting C.P."/>
            <person name="Grutzner F."/>
            <person name="Belov K."/>
            <person name="Miller W."/>
            <person name="Clarke L."/>
            <person name="Chinwalla A.T."/>
            <person name="Yang S.P."/>
            <person name="Heger A."/>
            <person name="Locke D.P."/>
            <person name="Miethke P."/>
            <person name="Waters P.D."/>
            <person name="Veyrunes F."/>
            <person name="Fulton L."/>
            <person name="Fulton B."/>
            <person name="Graves T."/>
            <person name="Wallis J."/>
            <person name="Puente X.S."/>
            <person name="Lopez-Otin C."/>
            <person name="Ordonez G.R."/>
            <person name="Eichler E.E."/>
            <person name="Chen L."/>
            <person name="Cheng Z."/>
            <person name="Deakin J.E."/>
            <person name="Alsop A."/>
            <person name="Thompson K."/>
            <person name="Kirby P."/>
            <person name="Papenfuss A.T."/>
            <person name="Wakefield M.J."/>
            <person name="Olender T."/>
            <person name="Lancet D."/>
            <person name="Huttley G.A."/>
            <person name="Smit A.F."/>
            <person name="Pask A."/>
            <person name="Temple-Smith P."/>
            <person name="Batzer M.A."/>
            <person name="Walker J.A."/>
            <person name="Konkel M.K."/>
            <person name="Harris R.S."/>
            <person name="Whittington C.M."/>
            <person name="Wong E.S."/>
            <person name="Gemmell N.J."/>
            <person name="Buschiazzo E."/>
            <person name="Vargas Jentzsch I.M."/>
            <person name="Merkel A."/>
            <person name="Schmitz J."/>
            <person name="Zemann A."/>
            <person name="Churakov G."/>
            <person name="Kriegs J.O."/>
            <person name="Brosius J."/>
            <person name="Murchison E.P."/>
            <person name="Sachidanandam R."/>
            <person name="Smith C."/>
            <person name="Hannon G.J."/>
            <person name="Tsend-Ayush E."/>
            <person name="McMillan D."/>
            <person name="Attenborough R."/>
            <person name="Rens W."/>
            <person name="Ferguson-Smith M."/>
            <person name="Lefevre C.M."/>
            <person name="Sharp J.A."/>
            <person name="Nicholas K.R."/>
            <person name="Ray D.A."/>
            <person name="Kube M."/>
            <person name="Reinhardt R."/>
            <person name="Pringle T.H."/>
            <person name="Taylor J."/>
            <person name="Jones R.C."/>
            <person name="Nixon B."/>
            <person name="Dacheux J.L."/>
            <person name="Niwa H."/>
            <person name="Sekita Y."/>
            <person name="Huang X."/>
            <person name="Stark A."/>
            <person name="Kheradpour P."/>
            <person name="Kellis M."/>
            <person name="Flicek P."/>
            <person name="Chen Y."/>
            <person name="Webber C."/>
            <person name="Hardison R."/>
            <person name="Nelson J."/>
            <person name="Hallsworth-Pepin K."/>
            <person name="Delehaunty K."/>
            <person name="Markovic C."/>
            <person name="Minx P."/>
            <person name="Feng Y."/>
            <person name="Kremitzki C."/>
            <person name="Mitreva M."/>
            <person name="Glasscock J."/>
            <person name="Wylie T."/>
            <person name="Wohldmann P."/>
            <person name="Thiru P."/>
            <person name="Nhan M.N."/>
            <person name="Pohl C.S."/>
            <person name="Smith S.M."/>
            <person name="Hou S."/>
            <person name="Nefedov M."/>
            <person name="de Jong P.J."/>
            <person name="Renfree M.B."/>
            <person name="Mardis E.R."/>
            <person name="Wilson R.K."/>
        </authorList>
    </citation>
    <scope>NUCLEOTIDE SEQUENCE [LARGE SCALE GENOMIC DNA]</scope>
    <source>
        <strain evidence="11 12">Glennie</strain>
    </source>
</reference>
<keyword evidence="5" id="KW-0297">G-protein coupled receptor</keyword>
<comment type="subcellular location">
    <subcellularLocation>
        <location evidence="1">Cell membrane</location>
        <topology evidence="1">Multi-pass membrane protein</topology>
    </subcellularLocation>
</comment>
<evidence type="ECO:0000256" key="2">
    <source>
        <dbReference type="ARBA" id="ARBA00022475"/>
    </source>
</evidence>
<evidence type="ECO:0000256" key="8">
    <source>
        <dbReference type="ARBA" id="ARBA00023224"/>
    </source>
</evidence>
<feature type="transmembrane region" description="Helical" evidence="9">
    <location>
        <begin position="176"/>
        <end position="199"/>
    </location>
</feature>